<accession>A0A8B9URK2</accession>
<keyword evidence="3" id="KW-1185">Reference proteome</keyword>
<evidence type="ECO:0000313" key="3">
    <source>
        <dbReference type="Proteomes" id="UP000694549"/>
    </source>
</evidence>
<proteinExistence type="predicted"/>
<evidence type="ECO:0000256" key="1">
    <source>
        <dbReference type="SAM" id="MobiDB-lite"/>
    </source>
</evidence>
<organism evidence="2 3">
    <name type="scientific">Anas zonorhyncha</name>
    <name type="common">Eastern spot-billed duck</name>
    <dbReference type="NCBI Taxonomy" id="75864"/>
    <lineage>
        <taxon>Eukaryota</taxon>
        <taxon>Metazoa</taxon>
        <taxon>Chordata</taxon>
        <taxon>Craniata</taxon>
        <taxon>Vertebrata</taxon>
        <taxon>Euteleostomi</taxon>
        <taxon>Archelosauria</taxon>
        <taxon>Archosauria</taxon>
        <taxon>Dinosauria</taxon>
        <taxon>Saurischia</taxon>
        <taxon>Theropoda</taxon>
        <taxon>Coelurosauria</taxon>
        <taxon>Aves</taxon>
        <taxon>Neognathae</taxon>
        <taxon>Galloanserae</taxon>
        <taxon>Anseriformes</taxon>
        <taxon>Anatidae</taxon>
        <taxon>Anatinae</taxon>
        <taxon>Anas</taxon>
    </lineage>
</organism>
<reference evidence="2" key="1">
    <citation type="submission" date="2025-08" db="UniProtKB">
        <authorList>
            <consortium name="Ensembl"/>
        </authorList>
    </citation>
    <scope>IDENTIFICATION</scope>
</reference>
<evidence type="ECO:0000313" key="2">
    <source>
        <dbReference type="Ensembl" id="ENSAZOP00000011000.1"/>
    </source>
</evidence>
<name>A0A8B9URK2_9AVES</name>
<feature type="region of interest" description="Disordered" evidence="1">
    <location>
        <begin position="52"/>
        <end position="87"/>
    </location>
</feature>
<dbReference type="Proteomes" id="UP000694549">
    <property type="component" value="Unplaced"/>
</dbReference>
<reference evidence="2" key="2">
    <citation type="submission" date="2025-09" db="UniProtKB">
        <authorList>
            <consortium name="Ensembl"/>
        </authorList>
    </citation>
    <scope>IDENTIFICATION</scope>
</reference>
<sequence length="87" mass="9366">LGAAGALSTHRSLHRHNFHTPPKPLMAKGAELELLHLPELQISWARGCQDLHRDSSDIDDLSQHSPASSPREQGAPPPNRVTHAGSG</sequence>
<dbReference type="Ensembl" id="ENSAZOT00000011758.1">
    <property type="protein sequence ID" value="ENSAZOP00000011000.1"/>
    <property type="gene ID" value="ENSAZOG00000007051.1"/>
</dbReference>
<feature type="region of interest" description="Disordered" evidence="1">
    <location>
        <begin position="1"/>
        <end position="24"/>
    </location>
</feature>
<protein>
    <submittedName>
        <fullName evidence="2">Uncharacterized protein</fullName>
    </submittedName>
</protein>
<dbReference type="AlphaFoldDB" id="A0A8B9URK2"/>